<comment type="caution">
    <text evidence="1">The sequence shown here is derived from an EMBL/GenBank/DDBJ whole genome shotgun (WGS) entry which is preliminary data.</text>
</comment>
<evidence type="ECO:0000313" key="1">
    <source>
        <dbReference type="EMBL" id="KAJ8636334.1"/>
    </source>
</evidence>
<sequence>MGRAPCCENVGLKKGRWTAEEDEILTRYIQENGEGSWRSLPKKAGLLRCGKSCRLRWINYLREDIKRGNISAEEDDVIIKLLSSFGNRWSLIAGYLPGRTDNEIKNYWNSHLSRRIHSFTRPNKDGLSMPVDMGAGKIKGGCKRRGGRTSRSAMKNNLNLVEMSREKQHGKSVTPNLPQLLDKEAQTSIPCRNEGRESMALGPSEDRETEGFGPHVYLKCGILSCPNEGMGSMGSATKERKSGVLGSNKEREHGKLGTNEAIGDEFLCLDEGIDTPNEESEGGVVGANKERESEVMGASDERRKSEWSSLASWFDDCVGGLQEAWEWNKLEDKMKADGAGERWPWLQSSSSNGDQNYLSMDEFEQEQIGAWLVPGDIDAHNQSVTTGPICLNE</sequence>
<name>A0ACC2LSD8_PERAE</name>
<dbReference type="Proteomes" id="UP001234297">
    <property type="component" value="Chromosome 3"/>
</dbReference>
<evidence type="ECO:0000313" key="2">
    <source>
        <dbReference type="Proteomes" id="UP001234297"/>
    </source>
</evidence>
<proteinExistence type="predicted"/>
<gene>
    <name evidence="1" type="ORF">MRB53_010601</name>
</gene>
<accession>A0ACC2LSD8</accession>
<organism evidence="1 2">
    <name type="scientific">Persea americana</name>
    <name type="common">Avocado</name>
    <dbReference type="NCBI Taxonomy" id="3435"/>
    <lineage>
        <taxon>Eukaryota</taxon>
        <taxon>Viridiplantae</taxon>
        <taxon>Streptophyta</taxon>
        <taxon>Embryophyta</taxon>
        <taxon>Tracheophyta</taxon>
        <taxon>Spermatophyta</taxon>
        <taxon>Magnoliopsida</taxon>
        <taxon>Magnoliidae</taxon>
        <taxon>Laurales</taxon>
        <taxon>Lauraceae</taxon>
        <taxon>Persea</taxon>
    </lineage>
</organism>
<protein>
    <submittedName>
        <fullName evidence="1">Uncharacterized protein</fullName>
    </submittedName>
</protein>
<keyword evidence="2" id="KW-1185">Reference proteome</keyword>
<dbReference type="EMBL" id="CM056811">
    <property type="protein sequence ID" value="KAJ8636334.1"/>
    <property type="molecule type" value="Genomic_DNA"/>
</dbReference>
<reference evidence="1 2" key="1">
    <citation type="journal article" date="2022" name="Hortic Res">
        <title>A haplotype resolved chromosomal level avocado genome allows analysis of novel avocado genes.</title>
        <authorList>
            <person name="Nath O."/>
            <person name="Fletcher S.J."/>
            <person name="Hayward A."/>
            <person name="Shaw L.M."/>
            <person name="Masouleh A.K."/>
            <person name="Furtado A."/>
            <person name="Henry R.J."/>
            <person name="Mitter N."/>
        </authorList>
    </citation>
    <scope>NUCLEOTIDE SEQUENCE [LARGE SCALE GENOMIC DNA]</scope>
    <source>
        <strain evidence="2">cv. Hass</strain>
    </source>
</reference>